<evidence type="ECO:0000256" key="11">
    <source>
        <dbReference type="RuleBase" id="RU003781"/>
    </source>
</evidence>
<dbReference type="GO" id="GO:0035870">
    <property type="term" value="F:dITP diphosphatase activity"/>
    <property type="evidence" value="ECO:0007669"/>
    <property type="project" value="UniProtKB-UniRule"/>
</dbReference>
<keyword evidence="4 10" id="KW-0547">Nucleotide-binding</keyword>
<dbReference type="OrthoDB" id="9807456at2"/>
<dbReference type="NCBIfam" id="TIGR00042">
    <property type="entry name" value="RdgB/HAM1 family non-canonical purine NTP pyrophosphatase"/>
    <property type="match status" value="1"/>
</dbReference>
<feature type="binding site" evidence="10">
    <location>
        <begin position="11"/>
        <end position="16"/>
    </location>
    <ligand>
        <name>substrate</name>
    </ligand>
</feature>
<dbReference type="STRING" id="1789004.FEMY_02540"/>
<organism evidence="12 13">
    <name type="scientific">Ferrovum myxofaciens</name>
    <dbReference type="NCBI Taxonomy" id="416213"/>
    <lineage>
        <taxon>Bacteria</taxon>
        <taxon>Pseudomonadati</taxon>
        <taxon>Pseudomonadota</taxon>
        <taxon>Betaproteobacteria</taxon>
        <taxon>Ferrovales</taxon>
        <taxon>Ferrovaceae</taxon>
        <taxon>Ferrovum</taxon>
    </lineage>
</organism>
<dbReference type="GO" id="GO:0000166">
    <property type="term" value="F:nucleotide binding"/>
    <property type="evidence" value="ECO:0007669"/>
    <property type="project" value="UniProtKB-KW"/>
</dbReference>
<comment type="catalytic activity">
    <reaction evidence="9 10">
        <text>XTP + H2O = XMP + diphosphate + H(+)</text>
        <dbReference type="Rhea" id="RHEA:28610"/>
        <dbReference type="ChEBI" id="CHEBI:15377"/>
        <dbReference type="ChEBI" id="CHEBI:15378"/>
        <dbReference type="ChEBI" id="CHEBI:33019"/>
        <dbReference type="ChEBI" id="CHEBI:57464"/>
        <dbReference type="ChEBI" id="CHEBI:61314"/>
        <dbReference type="EC" id="3.6.1.66"/>
    </reaction>
</comment>
<dbReference type="CDD" id="cd00515">
    <property type="entry name" value="HAM1"/>
    <property type="match status" value="1"/>
</dbReference>
<feature type="binding site" evidence="10">
    <location>
        <position position="43"/>
    </location>
    <ligand>
        <name>Mg(2+)</name>
        <dbReference type="ChEBI" id="CHEBI:18420"/>
    </ligand>
</feature>
<dbReference type="PANTHER" id="PTHR11067">
    <property type="entry name" value="INOSINE TRIPHOSPHATE PYROPHOSPHATASE/HAM1 PROTEIN"/>
    <property type="match status" value="1"/>
</dbReference>
<evidence type="ECO:0000256" key="9">
    <source>
        <dbReference type="ARBA" id="ARBA00052017"/>
    </source>
</evidence>
<dbReference type="Pfam" id="PF01725">
    <property type="entry name" value="Ham1p_like"/>
    <property type="match status" value="1"/>
</dbReference>
<feature type="active site" description="Proton acceptor" evidence="10">
    <location>
        <position position="72"/>
    </location>
</feature>
<comment type="catalytic activity">
    <reaction evidence="8 10">
        <text>dITP + H2O = dIMP + diphosphate + H(+)</text>
        <dbReference type="Rhea" id="RHEA:28342"/>
        <dbReference type="ChEBI" id="CHEBI:15377"/>
        <dbReference type="ChEBI" id="CHEBI:15378"/>
        <dbReference type="ChEBI" id="CHEBI:33019"/>
        <dbReference type="ChEBI" id="CHEBI:61194"/>
        <dbReference type="ChEBI" id="CHEBI:61382"/>
        <dbReference type="EC" id="3.6.1.66"/>
    </reaction>
</comment>
<dbReference type="EMBL" id="LRRD01000004">
    <property type="protein sequence ID" value="KXW59196.1"/>
    <property type="molecule type" value="Genomic_DNA"/>
</dbReference>
<protein>
    <recommendedName>
        <fullName evidence="10">dITP/XTP pyrophosphatase</fullName>
        <ecNumber evidence="10">3.6.1.66</ecNumber>
    </recommendedName>
    <alternativeName>
        <fullName evidence="10">Non-canonical purine NTP pyrophosphatase</fullName>
    </alternativeName>
    <alternativeName>
        <fullName evidence="10">Non-standard purine NTP pyrophosphatase</fullName>
    </alternativeName>
    <alternativeName>
        <fullName evidence="10">Nucleoside-triphosphate diphosphatase</fullName>
    </alternativeName>
    <alternativeName>
        <fullName evidence="10">Nucleoside-triphosphate pyrophosphatase</fullName>
        <shortName evidence="10">NTPase</shortName>
    </alternativeName>
</protein>
<keyword evidence="5 10" id="KW-0378">Hydrolase</keyword>
<dbReference type="Gene3D" id="3.90.950.10">
    <property type="match status" value="1"/>
</dbReference>
<evidence type="ECO:0000256" key="7">
    <source>
        <dbReference type="ARBA" id="ARBA00023080"/>
    </source>
</evidence>
<dbReference type="GO" id="GO:0046872">
    <property type="term" value="F:metal ion binding"/>
    <property type="evidence" value="ECO:0007669"/>
    <property type="project" value="UniProtKB-KW"/>
</dbReference>
<dbReference type="InterPro" id="IPR002637">
    <property type="entry name" value="RdgB/HAM1"/>
</dbReference>
<dbReference type="GO" id="GO:0036220">
    <property type="term" value="F:ITP diphosphatase activity"/>
    <property type="evidence" value="ECO:0007669"/>
    <property type="project" value="UniProtKB-UniRule"/>
</dbReference>
<evidence type="ECO:0000256" key="6">
    <source>
        <dbReference type="ARBA" id="ARBA00022842"/>
    </source>
</evidence>
<gene>
    <name evidence="12" type="primary">rdgB</name>
    <name evidence="12" type="ORF">FEMY_02540</name>
</gene>
<keyword evidence="6 10" id="KW-0460">Magnesium</keyword>
<dbReference type="InterPro" id="IPR029001">
    <property type="entry name" value="ITPase-like_fam"/>
</dbReference>
<accession>A0A149W168</accession>
<dbReference type="PANTHER" id="PTHR11067:SF9">
    <property type="entry name" value="INOSINE TRIPHOSPHATE PYROPHOSPHATASE"/>
    <property type="match status" value="1"/>
</dbReference>
<dbReference type="GO" id="GO:0017111">
    <property type="term" value="F:ribonucleoside triphosphate phosphatase activity"/>
    <property type="evidence" value="ECO:0007669"/>
    <property type="project" value="InterPro"/>
</dbReference>
<sequence length="197" mass="21402">MTEGREVVLASSNPGKIREFDALLSPLGWKVIAQNDLGIEGSDEPHRTFVENALVKARHVAQRSGRPALADDSGLCVPSLQGAPGVDSAHYAGPQRQDQDNNQALLRALSGSTERRAFYYCVLVWVMHGADPTPCIAEGRWFGEILDAPRGAGGFGYDSLFWVPECGKTAAQMTLAEKNAQSHRARAWQSLLPFLQA</sequence>
<dbReference type="InterPro" id="IPR020922">
    <property type="entry name" value="dITP/XTP_pyrophosphatase"/>
</dbReference>
<feature type="binding site" evidence="10">
    <location>
        <position position="72"/>
    </location>
    <ligand>
        <name>Mg(2+)</name>
        <dbReference type="ChEBI" id="CHEBI:18420"/>
    </ligand>
</feature>
<name>A0A149W168_9PROT</name>
<evidence type="ECO:0000313" key="13">
    <source>
        <dbReference type="Proteomes" id="UP000075653"/>
    </source>
</evidence>
<keyword evidence="13" id="KW-1185">Reference proteome</keyword>
<feature type="binding site" evidence="10">
    <location>
        <begin position="183"/>
        <end position="184"/>
    </location>
    <ligand>
        <name>substrate</name>
    </ligand>
</feature>
<evidence type="ECO:0000256" key="4">
    <source>
        <dbReference type="ARBA" id="ARBA00022741"/>
    </source>
</evidence>
<dbReference type="AlphaFoldDB" id="A0A149W168"/>
<dbReference type="GO" id="GO:0009117">
    <property type="term" value="P:nucleotide metabolic process"/>
    <property type="evidence" value="ECO:0007669"/>
    <property type="project" value="UniProtKB-KW"/>
</dbReference>
<comment type="similarity">
    <text evidence="1 10 11">Belongs to the HAM1 NTPase family.</text>
</comment>
<keyword evidence="7 10" id="KW-0546">Nucleotide metabolism</keyword>
<feature type="binding site" evidence="10">
    <location>
        <position position="178"/>
    </location>
    <ligand>
        <name>substrate</name>
    </ligand>
</feature>
<dbReference type="GO" id="GO:0009146">
    <property type="term" value="P:purine nucleoside triphosphate catabolic process"/>
    <property type="evidence" value="ECO:0007669"/>
    <property type="project" value="UniProtKB-UniRule"/>
</dbReference>
<dbReference type="RefSeq" id="WP_031596489.1">
    <property type="nucleotide sequence ID" value="NZ_JPOQ01000026.1"/>
</dbReference>
<evidence type="ECO:0000256" key="5">
    <source>
        <dbReference type="ARBA" id="ARBA00022801"/>
    </source>
</evidence>
<evidence type="ECO:0000256" key="1">
    <source>
        <dbReference type="ARBA" id="ARBA00008023"/>
    </source>
</evidence>
<comment type="subunit">
    <text evidence="2 10">Homodimer.</text>
</comment>
<dbReference type="FunFam" id="3.90.950.10:FF:000001">
    <property type="entry name" value="dITP/XTP pyrophosphatase"/>
    <property type="match status" value="1"/>
</dbReference>
<evidence type="ECO:0000256" key="2">
    <source>
        <dbReference type="ARBA" id="ARBA00011738"/>
    </source>
</evidence>
<comment type="function">
    <text evidence="10">Pyrophosphatase that catalyzes the hydrolysis of nucleoside triphosphates to their monophosphate derivatives, with a high preference for the non-canonical purine nucleotides XTP (xanthosine triphosphate), dITP (deoxyinosine triphosphate) and ITP. Seems to function as a house-cleaning enzyme that removes non-canonical purine nucleotides from the nucleotide pool, thus preventing their incorporation into DNA/RNA and avoiding chromosomal lesions.</text>
</comment>
<evidence type="ECO:0000313" key="12">
    <source>
        <dbReference type="EMBL" id="KXW59196.1"/>
    </source>
</evidence>
<dbReference type="PATRIC" id="fig|1789004.3.peg.255"/>
<feature type="binding site" evidence="10">
    <location>
        <begin position="155"/>
        <end position="158"/>
    </location>
    <ligand>
        <name>substrate</name>
    </ligand>
</feature>
<comment type="cofactor">
    <cofactor evidence="10">
        <name>Mg(2+)</name>
        <dbReference type="ChEBI" id="CHEBI:18420"/>
    </cofactor>
    <text evidence="10">Binds 1 Mg(2+) ion per subunit.</text>
</comment>
<proteinExistence type="inferred from homology"/>
<keyword evidence="3 10" id="KW-0479">Metal-binding</keyword>
<dbReference type="EC" id="3.6.1.66" evidence="10"/>
<evidence type="ECO:0000256" key="3">
    <source>
        <dbReference type="ARBA" id="ARBA00022723"/>
    </source>
</evidence>
<evidence type="ECO:0000256" key="10">
    <source>
        <dbReference type="HAMAP-Rule" id="MF_01405"/>
    </source>
</evidence>
<comment type="catalytic activity">
    <reaction evidence="10">
        <text>ITP + H2O = IMP + diphosphate + H(+)</text>
        <dbReference type="Rhea" id="RHEA:29399"/>
        <dbReference type="ChEBI" id="CHEBI:15377"/>
        <dbReference type="ChEBI" id="CHEBI:15378"/>
        <dbReference type="ChEBI" id="CHEBI:33019"/>
        <dbReference type="ChEBI" id="CHEBI:58053"/>
        <dbReference type="ChEBI" id="CHEBI:61402"/>
        <dbReference type="EC" id="3.6.1.66"/>
    </reaction>
</comment>
<reference evidence="12 13" key="1">
    <citation type="submission" date="2016-01" db="EMBL/GenBank/DDBJ databases">
        <title>Genome sequence of the acidophilic iron oxidising Ferrovum strain Z-31.</title>
        <authorList>
            <person name="Poehlein A."/>
            <person name="Ullrich S.R."/>
            <person name="Schloemann M."/>
            <person name="Muehling M."/>
            <person name="Daniel R."/>
        </authorList>
    </citation>
    <scope>NUCLEOTIDE SEQUENCE [LARGE SCALE GENOMIC DNA]</scope>
    <source>
        <strain evidence="12 13">Z-31</strain>
    </source>
</reference>
<feature type="binding site" evidence="10">
    <location>
        <position position="73"/>
    </location>
    <ligand>
        <name>substrate</name>
    </ligand>
</feature>
<dbReference type="GO" id="GO:0036222">
    <property type="term" value="F:XTP diphosphatase activity"/>
    <property type="evidence" value="ECO:0007669"/>
    <property type="project" value="UniProtKB-UniRule"/>
</dbReference>
<dbReference type="Proteomes" id="UP000075653">
    <property type="component" value="Unassembled WGS sequence"/>
</dbReference>
<dbReference type="SUPFAM" id="SSF52972">
    <property type="entry name" value="ITPase-like"/>
    <property type="match status" value="1"/>
</dbReference>
<dbReference type="GO" id="GO:0005829">
    <property type="term" value="C:cytosol"/>
    <property type="evidence" value="ECO:0007669"/>
    <property type="project" value="TreeGrafter"/>
</dbReference>
<comment type="caution">
    <text evidence="12">The sequence shown here is derived from an EMBL/GenBank/DDBJ whole genome shotgun (WGS) entry which is preliminary data.</text>
</comment>
<dbReference type="HAMAP" id="MF_01405">
    <property type="entry name" value="Non_canon_purine_NTPase"/>
    <property type="match status" value="1"/>
</dbReference>
<evidence type="ECO:0000256" key="8">
    <source>
        <dbReference type="ARBA" id="ARBA00051875"/>
    </source>
</evidence>